<organism evidence="3 4">
    <name type="scientific">Roseateles agri</name>
    <dbReference type="NCBI Taxonomy" id="3098619"/>
    <lineage>
        <taxon>Bacteria</taxon>
        <taxon>Pseudomonadati</taxon>
        <taxon>Pseudomonadota</taxon>
        <taxon>Betaproteobacteria</taxon>
        <taxon>Burkholderiales</taxon>
        <taxon>Sphaerotilaceae</taxon>
        <taxon>Roseateles</taxon>
    </lineage>
</organism>
<keyword evidence="4" id="KW-1185">Reference proteome</keyword>
<dbReference type="EMBL" id="JAXCLA010000004">
    <property type="protein sequence ID" value="MDY0745269.1"/>
    <property type="molecule type" value="Genomic_DNA"/>
</dbReference>
<proteinExistence type="inferred from homology"/>
<reference evidence="3 4" key="1">
    <citation type="submission" date="2023-11" db="EMBL/GenBank/DDBJ databases">
        <title>Paucibacter sp. nov., isolated from fresh soil in Korea.</title>
        <authorList>
            <person name="Le N.T.T."/>
        </authorList>
    </citation>
    <scope>NUCLEOTIDE SEQUENCE [LARGE SCALE GENOMIC DNA]</scope>
    <source>
        <strain evidence="3 4">R3-3</strain>
    </source>
</reference>
<evidence type="ECO:0000313" key="3">
    <source>
        <dbReference type="EMBL" id="MDY0745269.1"/>
    </source>
</evidence>
<dbReference type="Proteomes" id="UP001285263">
    <property type="component" value="Unassembled WGS sequence"/>
</dbReference>
<sequence>MIQVSYPGVYVQEKSSGVRTITGVATSIAAFIDGFPRGLLDEAVQCLSYADFEREFGGISTDSPASYGVKQFFQNGGGECWVVRVSDSAAAATSTVSDTAGGGGTDLFNVTAGRQIRGLSAENPGTWGNGVRLDIDYDSFDPSSQFNLTVSEVATSNGRTQVLRSESFRNLTLQAGAPNFALDVVNAGSTIMQLDRNGIATALPTVAPFPRPAATGTLGTTVAAIPASPLLLSVDAGGGARAFSVAYTGSPDLPTLRPLIEAALRGASASATTDAERALIAGATVKLVGSVAAGFQLQFLAGRGGTNYLPAATLTMGGASAAALGLPGGTNVQQIALAGGTDGTMPVNAPELTGTLAAKTGIYALEDVDLVNLLCMPRVADLAATNMNAVYSEATTYIASRRGFLLIDIPELTASLDAMQTWMSQNDSLRSRDAAVYFPRTFVPDPANGNRLRSIASSGTVAGLYARTDATRGVWKAPAGTEAKLENVQSLAYLLTDLQNGALNPLGVNCLRTFPVYSHICWGARTLDGADQLASEWKYIPIRRLALYIEESLFRGTKWVVFEPNDEPLWAQIRLNVGVFMRGLFNQGAFQGSTPADAYFVKCDKETTTQADRNAGIVNIEVGFAPLKPAEFVVLTIQQIAGDLQV</sequence>
<dbReference type="Gene3D" id="3.40.50.11780">
    <property type="match status" value="2"/>
</dbReference>
<accession>A0ABU5DGJ5</accession>
<comment type="caution">
    <text evidence="3">The sequence shown here is derived from an EMBL/GenBank/DDBJ whole genome shotgun (WGS) entry which is preliminary data.</text>
</comment>
<dbReference type="PANTHER" id="PTHR35861:SF1">
    <property type="entry name" value="PHAGE TAIL SHEATH PROTEIN"/>
    <property type="match status" value="1"/>
</dbReference>
<gene>
    <name evidence="3" type="ORF">SNE35_12175</name>
</gene>
<dbReference type="PANTHER" id="PTHR35861">
    <property type="match status" value="1"/>
</dbReference>
<evidence type="ECO:0000259" key="2">
    <source>
        <dbReference type="Pfam" id="PF17482"/>
    </source>
</evidence>
<evidence type="ECO:0000256" key="1">
    <source>
        <dbReference type="ARBA" id="ARBA00008005"/>
    </source>
</evidence>
<dbReference type="Pfam" id="PF17482">
    <property type="entry name" value="Phage_sheath_1C"/>
    <property type="match status" value="1"/>
</dbReference>
<dbReference type="RefSeq" id="WP_320423179.1">
    <property type="nucleotide sequence ID" value="NZ_JAXCLA010000004.1"/>
</dbReference>
<comment type="similarity">
    <text evidence="1">Belongs to the myoviridae tail sheath protein family.</text>
</comment>
<dbReference type="InterPro" id="IPR052042">
    <property type="entry name" value="Tail_sheath_structural"/>
</dbReference>
<evidence type="ECO:0000313" key="4">
    <source>
        <dbReference type="Proteomes" id="UP001285263"/>
    </source>
</evidence>
<name>A0ABU5DGJ5_9BURK</name>
<protein>
    <submittedName>
        <fullName evidence="3">Phage tail sheath C-terminal domain-containing protein</fullName>
    </submittedName>
</protein>
<feature type="domain" description="Tail sheath protein C-terminal" evidence="2">
    <location>
        <begin position="535"/>
        <end position="639"/>
    </location>
</feature>
<dbReference type="InterPro" id="IPR020287">
    <property type="entry name" value="Tail_sheath_C"/>
</dbReference>